<dbReference type="InterPro" id="IPR005071">
    <property type="entry name" value="Glycoprotein"/>
</dbReference>
<sequence>MSCSTTSIVFLALIYIVSGQQLMRLNSFNGNDAHNPLNVPAPYSIYVSANDDYHDDIYKNMFIVSKTESMSLYGLKTRKLNQNVGGLERYVINDAAYLTTSLSNDQLSKLHGVMYLSSPEQVANKEPLINSTTPSQTTTPTTVITTPKTPESTTKSSEKTNGLAALVLMAALRFL</sequence>
<name>G0M940_CAEBE</name>
<feature type="chain" id="PRO_5003403542" evidence="2">
    <location>
        <begin position="20"/>
        <end position="175"/>
    </location>
</feature>
<dbReference type="OMA" id="ERYVIND"/>
<gene>
    <name evidence="3" type="ORF">CAEBREN_19585</name>
</gene>
<keyword evidence="4" id="KW-1185">Reference proteome</keyword>
<dbReference type="OrthoDB" id="10600406at2759"/>
<evidence type="ECO:0000313" key="4">
    <source>
        <dbReference type="Proteomes" id="UP000008068"/>
    </source>
</evidence>
<evidence type="ECO:0000313" key="3">
    <source>
        <dbReference type="EMBL" id="EGT31160.1"/>
    </source>
</evidence>
<dbReference type="PANTHER" id="PTHR21733:SF4">
    <property type="entry name" value="DOWNSTREAM OF DAF-16 (REGULATED BY DAF-16)-RELATED"/>
    <property type="match status" value="1"/>
</dbReference>
<dbReference type="GO" id="GO:0045121">
    <property type="term" value="C:membrane raft"/>
    <property type="evidence" value="ECO:0007669"/>
    <property type="project" value="TreeGrafter"/>
</dbReference>
<dbReference type="Pfam" id="PF03409">
    <property type="entry name" value="Glycoprotein"/>
    <property type="match status" value="1"/>
</dbReference>
<reference evidence="4" key="1">
    <citation type="submission" date="2011-07" db="EMBL/GenBank/DDBJ databases">
        <authorList>
            <consortium name="Caenorhabditis brenneri Sequencing and Analysis Consortium"/>
            <person name="Wilson R.K."/>
        </authorList>
    </citation>
    <scope>NUCLEOTIDE SEQUENCE [LARGE SCALE GENOMIC DNA]</scope>
    <source>
        <strain evidence="4">PB2801</strain>
    </source>
</reference>
<protein>
    <submittedName>
        <fullName evidence="3">Uncharacterized protein</fullName>
    </submittedName>
</protein>
<dbReference type="InParanoid" id="G0M940"/>
<evidence type="ECO:0000256" key="2">
    <source>
        <dbReference type="SAM" id="SignalP"/>
    </source>
</evidence>
<dbReference type="PANTHER" id="PTHR21733">
    <property type="entry name" value="CUB_2 DOMAIN-CONTAINING PROTEIN-RELATED-RELATED"/>
    <property type="match status" value="1"/>
</dbReference>
<dbReference type="AlphaFoldDB" id="G0M940"/>
<organism evidence="4">
    <name type="scientific">Caenorhabditis brenneri</name>
    <name type="common">Nematode worm</name>
    <dbReference type="NCBI Taxonomy" id="135651"/>
    <lineage>
        <taxon>Eukaryota</taxon>
        <taxon>Metazoa</taxon>
        <taxon>Ecdysozoa</taxon>
        <taxon>Nematoda</taxon>
        <taxon>Chromadorea</taxon>
        <taxon>Rhabditida</taxon>
        <taxon>Rhabditina</taxon>
        <taxon>Rhabditomorpha</taxon>
        <taxon>Rhabditoidea</taxon>
        <taxon>Rhabditidae</taxon>
        <taxon>Peloderinae</taxon>
        <taxon>Caenorhabditis</taxon>
    </lineage>
</organism>
<proteinExistence type="predicted"/>
<feature type="compositionally biased region" description="Low complexity" evidence="1">
    <location>
        <begin position="131"/>
        <end position="155"/>
    </location>
</feature>
<dbReference type="EMBL" id="GL379787">
    <property type="protein sequence ID" value="EGT31160.1"/>
    <property type="molecule type" value="Genomic_DNA"/>
</dbReference>
<feature type="region of interest" description="Disordered" evidence="1">
    <location>
        <begin position="129"/>
        <end position="158"/>
    </location>
</feature>
<accession>G0M940</accession>
<feature type="signal peptide" evidence="2">
    <location>
        <begin position="1"/>
        <end position="19"/>
    </location>
</feature>
<dbReference type="GO" id="GO:0045087">
    <property type="term" value="P:innate immune response"/>
    <property type="evidence" value="ECO:0007669"/>
    <property type="project" value="TreeGrafter"/>
</dbReference>
<evidence type="ECO:0000256" key="1">
    <source>
        <dbReference type="SAM" id="MobiDB-lite"/>
    </source>
</evidence>
<dbReference type="HOGENOM" id="CLU_1533916_0_0_1"/>
<keyword evidence="2" id="KW-0732">Signal</keyword>
<dbReference type="Proteomes" id="UP000008068">
    <property type="component" value="Unassembled WGS sequence"/>
</dbReference>